<proteinExistence type="predicted"/>
<evidence type="ECO:0000313" key="1">
    <source>
        <dbReference type="EMBL" id="MBU3865564.1"/>
    </source>
</evidence>
<reference evidence="1 2" key="1">
    <citation type="submission" date="2021-06" db="EMBL/GenBank/DDBJ databases">
        <authorList>
            <person name="Pan X."/>
        </authorList>
    </citation>
    <scope>NUCLEOTIDE SEQUENCE [LARGE SCALE GENOMIC DNA]</scope>
    <source>
        <strain evidence="1 2">4503</strain>
    </source>
</reference>
<organism evidence="1 2">
    <name type="scientific">Streptomyces niphimycinicus</name>
    <dbReference type="NCBI Taxonomy" id="2842201"/>
    <lineage>
        <taxon>Bacteria</taxon>
        <taxon>Bacillati</taxon>
        <taxon>Actinomycetota</taxon>
        <taxon>Actinomycetes</taxon>
        <taxon>Kitasatosporales</taxon>
        <taxon>Streptomycetaceae</taxon>
        <taxon>Streptomyces</taxon>
    </lineage>
</organism>
<dbReference type="EMBL" id="JAHLEM010000163">
    <property type="protein sequence ID" value="MBU3865564.1"/>
    <property type="molecule type" value="Genomic_DNA"/>
</dbReference>
<name>A0ABS6CFE1_9ACTN</name>
<accession>A0ABS6CFE1</accession>
<evidence type="ECO:0000313" key="2">
    <source>
        <dbReference type="Proteomes" id="UP000720508"/>
    </source>
</evidence>
<comment type="caution">
    <text evidence="1">The sequence shown here is derived from an EMBL/GenBank/DDBJ whole genome shotgun (WGS) entry which is preliminary data.</text>
</comment>
<protein>
    <submittedName>
        <fullName evidence="1">Uncharacterized protein</fullName>
    </submittedName>
</protein>
<dbReference type="RefSeq" id="WP_216342631.1">
    <property type="nucleotide sequence ID" value="NZ_JAHLEM010000163.1"/>
</dbReference>
<gene>
    <name evidence="1" type="ORF">KN815_16200</name>
</gene>
<sequence length="241" mass="25383">MALAVQMSPEVEAALGPQMAMQARAVTEGTCIECRQLLDDQPVNVVLGQSDVATAGGIWFVHARCAPSRIIPLNAEATAALVEPEDGLDMTMTAGIVDNTPVLIARMVMTPLTDSGTHGAEPRSIYMQALLENGFHLVTAELDAPPLPEWVAVFQPHGRDLQLIILTPTGERFFHGTFGKVAGWVKAVLAERQVLILGGDIGGSRDADPDEQRQALAAAAAEGKLAGARVACGRPADFGLA</sequence>
<keyword evidence="2" id="KW-1185">Reference proteome</keyword>
<dbReference type="Proteomes" id="UP000720508">
    <property type="component" value="Unassembled WGS sequence"/>
</dbReference>